<keyword evidence="1" id="KW-0472">Membrane</keyword>
<dbReference type="AlphaFoldDB" id="A0A830F257"/>
<organism evidence="2 3">
    <name type="scientific">Halocalculus aciditolerans</name>
    <dbReference type="NCBI Taxonomy" id="1383812"/>
    <lineage>
        <taxon>Archaea</taxon>
        <taxon>Methanobacteriati</taxon>
        <taxon>Methanobacteriota</taxon>
        <taxon>Stenosarchaea group</taxon>
        <taxon>Halobacteria</taxon>
        <taxon>Halobacteriales</taxon>
        <taxon>Halobacteriaceae</taxon>
        <taxon>Halocalculus</taxon>
    </lineage>
</organism>
<feature type="transmembrane region" description="Helical" evidence="1">
    <location>
        <begin position="85"/>
        <end position="105"/>
    </location>
</feature>
<keyword evidence="1" id="KW-1133">Transmembrane helix</keyword>
<feature type="transmembrane region" description="Helical" evidence="1">
    <location>
        <begin position="36"/>
        <end position="61"/>
    </location>
</feature>
<sequence>MFRNRDGVRVEPAPFVVMVGTAALVVWPFGPPYFLAWGASMPTAVGATAVVFGGVVAWAYYQCVWTARPPEETAEVPAEWRVERFLIGGVAVAVVLAALTALLYLR</sequence>
<accession>A0A830F257</accession>
<evidence type="ECO:0000313" key="3">
    <source>
        <dbReference type="Proteomes" id="UP000607197"/>
    </source>
</evidence>
<dbReference type="Proteomes" id="UP000607197">
    <property type="component" value="Unassembled WGS sequence"/>
</dbReference>
<reference evidence="2" key="2">
    <citation type="submission" date="2020-09" db="EMBL/GenBank/DDBJ databases">
        <authorList>
            <person name="Sun Q."/>
            <person name="Ohkuma M."/>
        </authorList>
    </citation>
    <scope>NUCLEOTIDE SEQUENCE</scope>
    <source>
        <strain evidence="2">JCM 19596</strain>
    </source>
</reference>
<evidence type="ECO:0000313" key="2">
    <source>
        <dbReference type="EMBL" id="GGL47976.1"/>
    </source>
</evidence>
<proteinExistence type="predicted"/>
<keyword evidence="3" id="KW-1185">Reference proteome</keyword>
<dbReference type="EMBL" id="BMPG01000001">
    <property type="protein sequence ID" value="GGL47976.1"/>
    <property type="molecule type" value="Genomic_DNA"/>
</dbReference>
<evidence type="ECO:0000256" key="1">
    <source>
        <dbReference type="SAM" id="Phobius"/>
    </source>
</evidence>
<protein>
    <submittedName>
        <fullName evidence="2">Uncharacterized protein</fullName>
    </submittedName>
</protein>
<gene>
    <name evidence="2" type="ORF">GCM10009039_02720</name>
</gene>
<feature type="transmembrane region" description="Helical" evidence="1">
    <location>
        <begin position="12"/>
        <end position="30"/>
    </location>
</feature>
<comment type="caution">
    <text evidence="2">The sequence shown here is derived from an EMBL/GenBank/DDBJ whole genome shotgun (WGS) entry which is preliminary data.</text>
</comment>
<reference evidence="2" key="1">
    <citation type="journal article" date="2014" name="Int. J. Syst. Evol. Microbiol.">
        <title>Complete genome sequence of Corynebacterium casei LMG S-19264T (=DSM 44701T), isolated from a smear-ripened cheese.</title>
        <authorList>
            <consortium name="US DOE Joint Genome Institute (JGI-PGF)"/>
            <person name="Walter F."/>
            <person name="Albersmeier A."/>
            <person name="Kalinowski J."/>
            <person name="Ruckert C."/>
        </authorList>
    </citation>
    <scope>NUCLEOTIDE SEQUENCE</scope>
    <source>
        <strain evidence="2">JCM 19596</strain>
    </source>
</reference>
<name>A0A830F257_9EURY</name>
<keyword evidence="1" id="KW-0812">Transmembrane</keyword>